<dbReference type="GO" id="GO:0005576">
    <property type="term" value="C:extracellular region"/>
    <property type="evidence" value="ECO:0007669"/>
    <property type="project" value="UniProtKB-SubCell"/>
</dbReference>
<comment type="similarity">
    <text evidence="2 5">Belongs to the RxLR effector family.</text>
</comment>
<protein>
    <recommendedName>
        <fullName evidence="5">RxLR effector protein</fullName>
    </recommendedName>
</protein>
<dbReference type="EMBL" id="MJFZ01000051">
    <property type="protein sequence ID" value="RAW40234.1"/>
    <property type="molecule type" value="Genomic_DNA"/>
</dbReference>
<organism evidence="12 13">
    <name type="scientific">Phytophthora cactorum</name>
    <dbReference type="NCBI Taxonomy" id="29920"/>
    <lineage>
        <taxon>Eukaryota</taxon>
        <taxon>Sar</taxon>
        <taxon>Stramenopiles</taxon>
        <taxon>Oomycota</taxon>
        <taxon>Peronosporomycetes</taxon>
        <taxon>Peronosporales</taxon>
        <taxon>Peronosporaceae</taxon>
        <taxon>Phytophthora</taxon>
    </lineage>
</organism>
<feature type="chain" id="PRO_5040518980" description="RxLR effector protein" evidence="5">
    <location>
        <begin position="21"/>
        <end position="226"/>
    </location>
</feature>
<reference evidence="12 13" key="1">
    <citation type="submission" date="2018-01" db="EMBL/GenBank/DDBJ databases">
        <title>Draft genome of the strawberry crown rot pathogen Phytophthora cactorum.</title>
        <authorList>
            <person name="Armitage A.D."/>
            <person name="Lysoe E."/>
            <person name="Nellist C.F."/>
            <person name="Harrison R.J."/>
            <person name="Brurberg M.B."/>
        </authorList>
    </citation>
    <scope>NUCLEOTIDE SEQUENCE [LARGE SCALE GENOMIC DNA]</scope>
    <source>
        <strain evidence="12 13">10300</strain>
    </source>
</reference>
<keyword evidence="13" id="KW-1185">Reference proteome</keyword>
<evidence type="ECO:0000313" key="7">
    <source>
        <dbReference type="EMBL" id="KAG2924567.1"/>
    </source>
</evidence>
<comment type="domain">
    <text evidence="5">The RxLR-dEER motif acts to carry the protein into the host cell cytoplasm through binding to cell surface phosphatidylinositol-3-phosphate.</text>
</comment>
<evidence type="ECO:0000256" key="2">
    <source>
        <dbReference type="ARBA" id="ARBA00010400"/>
    </source>
</evidence>
<gene>
    <name evidence="11" type="ORF">JG687_00003210</name>
    <name evidence="12" type="ORF">PC110_g3544</name>
    <name evidence="6" type="ORF">PC113_g9618</name>
    <name evidence="7" type="ORF">PC115_g8554</name>
    <name evidence="8" type="ORF">PC117_g10027</name>
    <name evidence="9" type="ORF">PC118_g3149</name>
    <name evidence="10" type="ORF">PC129_g7538</name>
</gene>
<comment type="function">
    <text evidence="5">Effector that suppresses plant defense responses during pathogen infection.</text>
</comment>
<dbReference type="Proteomes" id="UP000736787">
    <property type="component" value="Unassembled WGS sequence"/>
</dbReference>
<dbReference type="Proteomes" id="UP000251314">
    <property type="component" value="Unassembled WGS sequence"/>
</dbReference>
<evidence type="ECO:0000256" key="1">
    <source>
        <dbReference type="ARBA" id="ARBA00004613"/>
    </source>
</evidence>
<comment type="caution">
    <text evidence="12">The sequence shown here is derived from an EMBL/GenBank/DDBJ whole genome shotgun (WGS) entry which is preliminary data.</text>
</comment>
<evidence type="ECO:0000256" key="5">
    <source>
        <dbReference type="RuleBase" id="RU367124"/>
    </source>
</evidence>
<dbReference type="VEuPathDB" id="FungiDB:PC110_g3544"/>
<dbReference type="PROSITE" id="PS51257">
    <property type="entry name" value="PROKAR_LIPOPROTEIN"/>
    <property type="match status" value="1"/>
</dbReference>
<dbReference type="Proteomes" id="UP000774804">
    <property type="component" value="Unassembled WGS sequence"/>
</dbReference>
<dbReference type="Proteomes" id="UP000735874">
    <property type="component" value="Unassembled WGS sequence"/>
</dbReference>
<name>A0A329STP2_9STRA</name>
<dbReference type="OrthoDB" id="90105at2759"/>
<dbReference type="Proteomes" id="UP000760860">
    <property type="component" value="Unassembled WGS sequence"/>
</dbReference>
<evidence type="ECO:0000313" key="8">
    <source>
        <dbReference type="EMBL" id="KAG2941942.1"/>
    </source>
</evidence>
<feature type="signal peptide" evidence="5">
    <location>
        <begin position="1"/>
        <end position="20"/>
    </location>
</feature>
<dbReference type="Pfam" id="PF16810">
    <property type="entry name" value="RXLR"/>
    <property type="match status" value="1"/>
</dbReference>
<comment type="subcellular location">
    <subcellularLocation>
        <location evidence="1 5">Secreted</location>
    </subcellularLocation>
</comment>
<keyword evidence="4 5" id="KW-0732">Signal</keyword>
<dbReference type="EMBL" id="JAENGZ010000096">
    <property type="protein sequence ID" value="KAG6969469.1"/>
    <property type="molecule type" value="Genomic_DNA"/>
</dbReference>
<dbReference type="Proteomes" id="UP000697107">
    <property type="component" value="Unassembled WGS sequence"/>
</dbReference>
<dbReference type="EMBL" id="RCMG01000244">
    <property type="protein sequence ID" value="KAG2858652.1"/>
    <property type="molecule type" value="Genomic_DNA"/>
</dbReference>
<dbReference type="EMBL" id="RCMI01000223">
    <property type="protein sequence ID" value="KAG2924567.1"/>
    <property type="molecule type" value="Genomic_DNA"/>
</dbReference>
<keyword evidence="3 5" id="KW-0964">Secreted</keyword>
<evidence type="ECO:0000313" key="10">
    <source>
        <dbReference type="EMBL" id="KAG3221710.1"/>
    </source>
</evidence>
<reference evidence="10" key="2">
    <citation type="submission" date="2018-05" db="EMBL/GenBank/DDBJ databases">
        <title>Effector identification in a new, highly contiguous assembly of the strawberry crown rot pathogen Phytophthora cactorum.</title>
        <authorList>
            <person name="Armitage A.D."/>
            <person name="Nellist C.F."/>
            <person name="Bates H."/>
            <person name="Vickerstaff R.J."/>
            <person name="Harrison R.J."/>
        </authorList>
    </citation>
    <scope>NUCLEOTIDE SEQUENCE</scope>
    <source>
        <strain evidence="6">15-7</strain>
        <strain evidence="7">4032</strain>
        <strain evidence="8">4040</strain>
        <strain evidence="9">P415</strain>
        <strain evidence="10">P421</strain>
    </source>
</reference>
<dbReference type="EMBL" id="RCML01000051">
    <property type="protein sequence ID" value="KAG2995164.1"/>
    <property type="molecule type" value="Genomic_DNA"/>
</dbReference>
<proteinExistence type="inferred from homology"/>
<dbReference type="EMBL" id="RCMK01000238">
    <property type="protein sequence ID" value="KAG2941942.1"/>
    <property type="molecule type" value="Genomic_DNA"/>
</dbReference>
<accession>A0A329STP2</accession>
<evidence type="ECO:0000256" key="3">
    <source>
        <dbReference type="ARBA" id="ARBA00022525"/>
    </source>
</evidence>
<dbReference type="EMBL" id="RCMV01000208">
    <property type="protein sequence ID" value="KAG3221710.1"/>
    <property type="molecule type" value="Genomic_DNA"/>
</dbReference>
<sequence length="226" mass="26090">MRLAYALLLAVCIAITACDALSAFGDYGYEAAAMQNAKLRGMPDKRLLRSDNFAPENDAVDAEERGIPGLLKLKEFAKTKKNNGRLRKYASLVTKGYSDDAIFKTWMKETKVLDRVYNSWFRLRKSDKDTSELMFKNGVSPQNLYRILDKRGVGMDGMYKLWRDLGLDERRIYNIWVTGEKKKTSGEIYEVWYKAGKSKRDILSLLGINQRNVDTNYNRGFWLCYN</sequence>
<evidence type="ECO:0000313" key="6">
    <source>
        <dbReference type="EMBL" id="KAG2858652.1"/>
    </source>
</evidence>
<dbReference type="AlphaFoldDB" id="A0A329STP2"/>
<dbReference type="Proteomes" id="UP000688947">
    <property type="component" value="Unassembled WGS sequence"/>
</dbReference>
<reference evidence="11" key="3">
    <citation type="submission" date="2021-01" db="EMBL/GenBank/DDBJ databases">
        <title>Phytophthora aleatoria, a newly-described species from Pinus radiata is distinct from Phytophthora cactorum isolates based on comparative genomics.</title>
        <authorList>
            <person name="Mcdougal R."/>
            <person name="Panda P."/>
            <person name="Williams N."/>
            <person name="Studholme D.J."/>
        </authorList>
    </citation>
    <scope>NUCLEOTIDE SEQUENCE</scope>
    <source>
        <strain evidence="11">NZFS 3830</strain>
    </source>
</reference>
<evidence type="ECO:0000313" key="13">
    <source>
        <dbReference type="Proteomes" id="UP000251314"/>
    </source>
</evidence>
<evidence type="ECO:0000313" key="11">
    <source>
        <dbReference type="EMBL" id="KAG6969469.1"/>
    </source>
</evidence>
<dbReference type="InterPro" id="IPR031825">
    <property type="entry name" value="RXLR"/>
</dbReference>
<evidence type="ECO:0000313" key="12">
    <source>
        <dbReference type="EMBL" id="RAW40234.1"/>
    </source>
</evidence>
<evidence type="ECO:0000313" key="9">
    <source>
        <dbReference type="EMBL" id="KAG2995164.1"/>
    </source>
</evidence>
<evidence type="ECO:0000256" key="4">
    <source>
        <dbReference type="ARBA" id="ARBA00022729"/>
    </source>
</evidence>